<evidence type="ECO:0000256" key="3">
    <source>
        <dbReference type="ARBA" id="ARBA00022723"/>
    </source>
</evidence>
<name>A0A9P8RST6_9PEZI</name>
<keyword evidence="3" id="KW-0479">Metal-binding</keyword>
<evidence type="ECO:0000256" key="1">
    <source>
        <dbReference type="ARBA" id="ARBA00004496"/>
    </source>
</evidence>
<evidence type="ECO:0000313" key="9">
    <source>
        <dbReference type="EMBL" id="KAH0564873.1"/>
    </source>
</evidence>
<dbReference type="AlphaFoldDB" id="A0A9P8RST6"/>
<dbReference type="EMBL" id="JAGHQM010000166">
    <property type="protein sequence ID" value="KAH0564873.1"/>
    <property type="molecule type" value="Genomic_DNA"/>
</dbReference>
<feature type="domain" description="RZ-type" evidence="8">
    <location>
        <begin position="506"/>
        <end position="578"/>
    </location>
</feature>
<evidence type="ECO:0000259" key="8">
    <source>
        <dbReference type="PROSITE" id="PS51981"/>
    </source>
</evidence>
<evidence type="ECO:0000313" key="10">
    <source>
        <dbReference type="Proteomes" id="UP000750711"/>
    </source>
</evidence>
<evidence type="ECO:0000256" key="2">
    <source>
        <dbReference type="ARBA" id="ARBA00022490"/>
    </source>
</evidence>
<dbReference type="InterPro" id="IPR046439">
    <property type="entry name" value="ZF_RZ_dom"/>
</dbReference>
<dbReference type="Proteomes" id="UP000750711">
    <property type="component" value="Unassembled WGS sequence"/>
</dbReference>
<dbReference type="GO" id="GO:0008270">
    <property type="term" value="F:zinc ion binding"/>
    <property type="evidence" value="ECO:0007669"/>
    <property type="project" value="UniProtKB-KW"/>
</dbReference>
<dbReference type="GO" id="GO:0005737">
    <property type="term" value="C:cytoplasm"/>
    <property type="evidence" value="ECO:0007669"/>
    <property type="project" value="UniProtKB-SubCell"/>
</dbReference>
<evidence type="ECO:0000256" key="4">
    <source>
        <dbReference type="ARBA" id="ARBA00022771"/>
    </source>
</evidence>
<proteinExistence type="predicted"/>
<evidence type="ECO:0000256" key="7">
    <source>
        <dbReference type="SAM" id="MobiDB-lite"/>
    </source>
</evidence>
<evidence type="ECO:0000256" key="6">
    <source>
        <dbReference type="ARBA" id="ARBA00022859"/>
    </source>
</evidence>
<protein>
    <recommendedName>
        <fullName evidence="8">RZ-type domain-containing protein</fullName>
    </recommendedName>
</protein>
<feature type="compositionally biased region" description="Basic and acidic residues" evidence="7">
    <location>
        <begin position="254"/>
        <end position="263"/>
    </location>
</feature>
<keyword evidence="4" id="KW-0863">Zinc-finger</keyword>
<dbReference type="GO" id="GO:0002376">
    <property type="term" value="P:immune system process"/>
    <property type="evidence" value="ECO:0007669"/>
    <property type="project" value="UniProtKB-KW"/>
</dbReference>
<comment type="subcellular location">
    <subcellularLocation>
        <location evidence="1">Cytoplasm</location>
    </subcellularLocation>
</comment>
<keyword evidence="10" id="KW-1185">Reference proteome</keyword>
<reference evidence="9" key="1">
    <citation type="submission" date="2021-03" db="EMBL/GenBank/DDBJ databases">
        <title>Comparative genomics and phylogenomic investigation of the class Geoglossomycetes provide insights into ecological specialization and systematics.</title>
        <authorList>
            <person name="Melie T."/>
            <person name="Pirro S."/>
            <person name="Miller A.N."/>
            <person name="Quandt A."/>
        </authorList>
    </citation>
    <scope>NUCLEOTIDE SEQUENCE</scope>
    <source>
        <strain evidence="9">CAQ_001_2017</strain>
    </source>
</reference>
<feature type="region of interest" description="Disordered" evidence="7">
    <location>
        <begin position="54"/>
        <end position="76"/>
    </location>
</feature>
<sequence>MAARGHVIAVELEKTAKSRLLIMENAHILAGGSSLTALTNVPHLATAMAKAVRPAKGRATPPAPTPGAAKSVASPARPVRRLVRGHAFTTEREQLPCGHQCPSICGEVCPSKRFCQVCAPANIKESNVDYITGLTYAEVDLNETPVIVPPCGHMMTVENFDGHMAIADHYDISGDGVVLAPKNSVPFSVDDLKNCPMCRAPLRKVNRYNRITKRAQIDEATKKFILWANTGFTPLAESLHERIKQLHTSQAGLDGDRRSRTGDSRNPFRTSAAPALGVTEALGDLIIKGERNDQIFRIRQLEGLNTRYKEILKLRRDIRMFLKRVSEAEQPFGRIYDMVQDIRRRHGIETDFPLDNSILQVNIRLRTTAMLLRCDLAILSDFTKIHLDHHRRHTQPHGWMSSPLKLDLARNREDCLALISECTARKQPMHEIEGRIFFARFVALSRSAPSGKGINPEAMERLVSRAGDELAAAEATCGQTASTRSLRGEIEDAKKMLREETFYSEFTNEEMQAVYAAMAREFRGTGHWYACENDHPFTVAGCGMPMETARCPECSAPIGGLNHQSVAGVRAAADIERSFGAMAI</sequence>
<keyword evidence="5" id="KW-0862">Zinc</keyword>
<dbReference type="PROSITE" id="PS51981">
    <property type="entry name" value="ZF_RZ"/>
    <property type="match status" value="1"/>
</dbReference>
<feature type="region of interest" description="Disordered" evidence="7">
    <location>
        <begin position="247"/>
        <end position="270"/>
    </location>
</feature>
<gene>
    <name evidence="9" type="ORF">GP486_001742</name>
</gene>
<keyword evidence="2" id="KW-0963">Cytoplasm</keyword>
<keyword evidence="6" id="KW-0391">Immunity</keyword>
<accession>A0A9P8RST6</accession>
<evidence type="ECO:0000256" key="5">
    <source>
        <dbReference type="ARBA" id="ARBA00022833"/>
    </source>
</evidence>
<organism evidence="9 10">
    <name type="scientific">Trichoglossum hirsutum</name>
    <dbReference type="NCBI Taxonomy" id="265104"/>
    <lineage>
        <taxon>Eukaryota</taxon>
        <taxon>Fungi</taxon>
        <taxon>Dikarya</taxon>
        <taxon>Ascomycota</taxon>
        <taxon>Pezizomycotina</taxon>
        <taxon>Geoglossomycetes</taxon>
        <taxon>Geoglossales</taxon>
        <taxon>Geoglossaceae</taxon>
        <taxon>Trichoglossum</taxon>
    </lineage>
</organism>
<comment type="caution">
    <text evidence="9">The sequence shown here is derived from an EMBL/GenBank/DDBJ whole genome shotgun (WGS) entry which is preliminary data.</text>
</comment>
<dbReference type="Pfam" id="PF20173">
    <property type="entry name" value="ZnF_RZ-type"/>
    <property type="match status" value="1"/>
</dbReference>